<dbReference type="GO" id="GO:0051287">
    <property type="term" value="F:NAD binding"/>
    <property type="evidence" value="ECO:0007669"/>
    <property type="project" value="InterPro"/>
</dbReference>
<dbReference type="RefSeq" id="WP_121877363.1">
    <property type="nucleotide sequence ID" value="NZ_REFJ01000005.1"/>
</dbReference>
<dbReference type="GO" id="GO:0008615">
    <property type="term" value="P:pyridoxine biosynthetic process"/>
    <property type="evidence" value="ECO:0007669"/>
    <property type="project" value="UniProtKB-UniRule"/>
</dbReference>
<keyword evidence="3 5" id="KW-0520">NAD</keyword>
<evidence type="ECO:0000259" key="6">
    <source>
        <dbReference type="Pfam" id="PF02826"/>
    </source>
</evidence>
<evidence type="ECO:0000256" key="2">
    <source>
        <dbReference type="ARBA" id="ARBA00023002"/>
    </source>
</evidence>
<keyword evidence="4 5" id="KW-0664">Pyridoxine biosynthesis</keyword>
<dbReference type="InterPro" id="IPR038251">
    <property type="entry name" value="PdxB_dimer_sf"/>
</dbReference>
<comment type="similarity">
    <text evidence="5">Belongs to the D-isomer specific 2-hydroxyacid dehydrogenase family. PdxB subfamily.</text>
</comment>
<organism evidence="8 9">
    <name type="scientific">Umboniibacter marinipuniceus</name>
    <dbReference type="NCBI Taxonomy" id="569599"/>
    <lineage>
        <taxon>Bacteria</taxon>
        <taxon>Pseudomonadati</taxon>
        <taxon>Pseudomonadota</taxon>
        <taxon>Gammaproteobacteria</taxon>
        <taxon>Cellvibrionales</taxon>
        <taxon>Cellvibrionaceae</taxon>
        <taxon>Umboniibacter</taxon>
    </lineage>
</organism>
<dbReference type="InterPro" id="IPR006140">
    <property type="entry name" value="D-isomer_DH_NAD-bd"/>
</dbReference>
<feature type="binding site" evidence="5">
    <location>
        <position position="248"/>
    </location>
    <ligand>
        <name>NAD(+)</name>
        <dbReference type="ChEBI" id="CHEBI:57540"/>
    </ligand>
</feature>
<dbReference type="PANTHER" id="PTHR42938:SF9">
    <property type="entry name" value="FORMATE DEHYDROGENASE 1"/>
    <property type="match status" value="1"/>
</dbReference>
<dbReference type="HAMAP" id="MF_01825">
    <property type="entry name" value="PdxB"/>
    <property type="match status" value="1"/>
</dbReference>
<name>A0A3M0A181_9GAMM</name>
<dbReference type="EC" id="1.1.1.290" evidence="5"/>
<feature type="binding site" evidence="5">
    <location>
        <position position="170"/>
    </location>
    <ligand>
        <name>NAD(+)</name>
        <dbReference type="ChEBI" id="CHEBI:57540"/>
    </ligand>
</feature>
<dbReference type="SUPFAM" id="SSF51735">
    <property type="entry name" value="NAD(P)-binding Rossmann-fold domains"/>
    <property type="match status" value="1"/>
</dbReference>
<dbReference type="InterPro" id="IPR024531">
    <property type="entry name" value="Erythronate-4-P_DHase_dimer"/>
</dbReference>
<reference evidence="8 9" key="1">
    <citation type="submission" date="2018-10" db="EMBL/GenBank/DDBJ databases">
        <title>Genomic Encyclopedia of Type Strains, Phase IV (KMG-IV): sequencing the most valuable type-strain genomes for metagenomic binning, comparative biology and taxonomic classification.</title>
        <authorList>
            <person name="Goeker M."/>
        </authorList>
    </citation>
    <scope>NUCLEOTIDE SEQUENCE [LARGE SCALE GENOMIC DNA]</scope>
    <source>
        <strain evidence="8 9">DSM 25080</strain>
    </source>
</reference>
<evidence type="ECO:0000256" key="4">
    <source>
        <dbReference type="ARBA" id="ARBA00023096"/>
    </source>
</evidence>
<feature type="binding site" evidence="5">
    <location>
        <position position="67"/>
    </location>
    <ligand>
        <name>substrate</name>
    </ligand>
</feature>
<comment type="caution">
    <text evidence="5">Lacks conserved residue(s) required for the propagation of feature annotation.</text>
</comment>
<evidence type="ECO:0000256" key="3">
    <source>
        <dbReference type="ARBA" id="ARBA00023027"/>
    </source>
</evidence>
<evidence type="ECO:0000256" key="5">
    <source>
        <dbReference type="HAMAP-Rule" id="MF_01825"/>
    </source>
</evidence>
<comment type="function">
    <text evidence="5">Catalyzes the oxidation of erythronate-4-phosphate to 3-hydroxy-2-oxo-4-phosphonooxybutanoate.</text>
</comment>
<dbReference type="OrthoDB" id="9770208at2"/>
<dbReference type="GO" id="GO:0005829">
    <property type="term" value="C:cytosol"/>
    <property type="evidence" value="ECO:0007669"/>
    <property type="project" value="TreeGrafter"/>
</dbReference>
<comment type="subunit">
    <text evidence="5">Homodimer.</text>
</comment>
<dbReference type="Proteomes" id="UP000267187">
    <property type="component" value="Unassembled WGS sequence"/>
</dbReference>
<comment type="catalytic activity">
    <reaction evidence="5">
        <text>4-phospho-D-erythronate + NAD(+) = (R)-3-hydroxy-2-oxo-4-phosphooxybutanoate + NADH + H(+)</text>
        <dbReference type="Rhea" id="RHEA:18829"/>
        <dbReference type="ChEBI" id="CHEBI:15378"/>
        <dbReference type="ChEBI" id="CHEBI:57540"/>
        <dbReference type="ChEBI" id="CHEBI:57945"/>
        <dbReference type="ChEBI" id="CHEBI:58538"/>
        <dbReference type="ChEBI" id="CHEBI:58766"/>
        <dbReference type="EC" id="1.1.1.290"/>
    </reaction>
</comment>
<feature type="active site" evidence="5">
    <location>
        <position position="228"/>
    </location>
</feature>
<dbReference type="GO" id="GO:0036001">
    <property type="term" value="P:'de novo' pyridoxal 5'-phosphate biosynthetic process"/>
    <property type="evidence" value="ECO:0007669"/>
    <property type="project" value="TreeGrafter"/>
</dbReference>
<comment type="caution">
    <text evidence="8">The sequence shown here is derived from an EMBL/GenBank/DDBJ whole genome shotgun (WGS) entry which is preliminary data.</text>
</comment>
<dbReference type="InterPro" id="IPR020921">
    <property type="entry name" value="Erythronate-4-P_DHase"/>
</dbReference>
<dbReference type="CDD" id="cd12158">
    <property type="entry name" value="ErythrP_dh"/>
    <property type="match status" value="1"/>
</dbReference>
<dbReference type="GO" id="GO:0033711">
    <property type="term" value="F:4-phosphoerythronate dehydrogenase activity"/>
    <property type="evidence" value="ECO:0007669"/>
    <property type="project" value="UniProtKB-EC"/>
</dbReference>
<dbReference type="Pfam" id="PF11890">
    <property type="entry name" value="DUF3410"/>
    <property type="match status" value="1"/>
</dbReference>
<protein>
    <recommendedName>
        <fullName evidence="5">Erythronate-4-phosphate dehydrogenase</fullName>
        <ecNumber evidence="5">1.1.1.290</ecNumber>
    </recommendedName>
</protein>
<keyword evidence="1 5" id="KW-0963">Cytoplasm</keyword>
<evidence type="ECO:0000256" key="1">
    <source>
        <dbReference type="ARBA" id="ARBA00022490"/>
    </source>
</evidence>
<dbReference type="Gene3D" id="3.40.50.720">
    <property type="entry name" value="NAD(P)-binding Rossmann-like Domain"/>
    <property type="match status" value="2"/>
</dbReference>
<feature type="active site" description="Proton donor" evidence="5">
    <location>
        <position position="245"/>
    </location>
</feature>
<keyword evidence="9" id="KW-1185">Reference proteome</keyword>
<dbReference type="EMBL" id="REFJ01000005">
    <property type="protein sequence ID" value="RMA78713.1"/>
    <property type="molecule type" value="Genomic_DNA"/>
</dbReference>
<keyword evidence="2 5" id="KW-0560">Oxidoreductase</keyword>
<feature type="domain" description="D-isomer specific 2-hydroxyacid dehydrogenase NAD-binding" evidence="6">
    <location>
        <begin position="107"/>
        <end position="247"/>
    </location>
</feature>
<feature type="binding site" evidence="5">
    <location>
        <position position="143"/>
    </location>
    <ligand>
        <name>NAD(+)</name>
        <dbReference type="ChEBI" id="CHEBI:57540"/>
    </ligand>
</feature>
<dbReference type="AlphaFoldDB" id="A0A3M0A181"/>
<evidence type="ECO:0000259" key="7">
    <source>
        <dbReference type="Pfam" id="PF11890"/>
    </source>
</evidence>
<sequence>MKLVVDENIPGVDALFGGYFDEIVRLNGRTMSAEALANCDALVVRSVTAVDRKLLSGHLPKFVGTCTIGTDHLDIPFLTQSAVPWSSAPGCNADSVADYVMAALAALEQPLRGQTAAVVGCGNVGSRVALRLQSLGATVVAVDPNLTHAVVPLTSLSEALQIADICCFHTPLVRDGRYPSVGLLNEANIQLLKKGAVIVNAGRGPVIRDAALFAREDIRWVLDVWDAEPAVSQASIARAEIATPHIAGYANEAKLRGTWMIFNAWAALNDIPTVGWEQVAGAKLARPTESKAWQDQIAASYDIWRDDGIFRTALRGAPEENAVTFDGLRKHYPGRNEFSRFDWE</sequence>
<dbReference type="Gene3D" id="3.30.1370.170">
    <property type="match status" value="1"/>
</dbReference>
<dbReference type="Pfam" id="PF02826">
    <property type="entry name" value="2-Hacid_dh_C"/>
    <property type="match status" value="1"/>
</dbReference>
<feature type="binding site" evidence="5">
    <location>
        <position position="46"/>
    </location>
    <ligand>
        <name>substrate</name>
    </ligand>
</feature>
<dbReference type="PANTHER" id="PTHR42938">
    <property type="entry name" value="FORMATE DEHYDROGENASE 1"/>
    <property type="match status" value="1"/>
</dbReference>
<dbReference type="SUPFAM" id="SSF52283">
    <property type="entry name" value="Formate/glycerate dehydrogenase catalytic domain-like"/>
    <property type="match status" value="1"/>
</dbReference>
<gene>
    <name evidence="5" type="primary">pdxB</name>
    <name evidence="8" type="ORF">DFR27_2044</name>
</gene>
<dbReference type="InterPro" id="IPR036291">
    <property type="entry name" value="NAD(P)-bd_dom_sf"/>
</dbReference>
<proteinExistence type="inferred from homology"/>
<feature type="domain" description="Erythronate-4-phosphate dehydrogenase dimerisation" evidence="7">
    <location>
        <begin position="281"/>
        <end position="340"/>
    </location>
</feature>
<evidence type="ECO:0000313" key="8">
    <source>
        <dbReference type="EMBL" id="RMA78713.1"/>
    </source>
</evidence>
<dbReference type="GO" id="GO:0046983">
    <property type="term" value="F:protein dimerization activity"/>
    <property type="evidence" value="ECO:0007669"/>
    <property type="project" value="InterPro"/>
</dbReference>
<feature type="binding site" evidence="5">
    <location>
        <position position="223"/>
    </location>
    <ligand>
        <name>NAD(+)</name>
        <dbReference type="ChEBI" id="CHEBI:57540"/>
    </ligand>
</feature>
<feature type="binding site" evidence="5">
    <location>
        <position position="249"/>
    </location>
    <ligand>
        <name>substrate</name>
    </ligand>
</feature>
<evidence type="ECO:0000313" key="9">
    <source>
        <dbReference type="Proteomes" id="UP000267187"/>
    </source>
</evidence>
<comment type="pathway">
    <text evidence="5">Cofactor biosynthesis; pyridoxine 5'-phosphate biosynthesis; pyridoxine 5'-phosphate from D-erythrose 4-phosphate: step 2/5.</text>
</comment>
<dbReference type="UniPathway" id="UPA00244">
    <property type="reaction ID" value="UER00310"/>
</dbReference>
<accession>A0A3M0A181</accession>
<comment type="subcellular location">
    <subcellularLocation>
        <location evidence="5">Cytoplasm</location>
    </subcellularLocation>
</comment>
<feature type="active site" evidence="5">
    <location>
        <position position="203"/>
    </location>
</feature>